<dbReference type="PANTHER" id="PTHR36833:SF1">
    <property type="entry name" value="INTEGRAL MEMBRANE TRANSPORT PROTEIN"/>
    <property type="match status" value="1"/>
</dbReference>
<evidence type="ECO:0000313" key="3">
    <source>
        <dbReference type="Proteomes" id="UP001168620"/>
    </source>
</evidence>
<feature type="transmembrane region" description="Helical" evidence="1">
    <location>
        <begin position="242"/>
        <end position="261"/>
    </location>
</feature>
<evidence type="ECO:0000256" key="1">
    <source>
        <dbReference type="SAM" id="Phobius"/>
    </source>
</evidence>
<dbReference type="Pfam" id="PF06182">
    <property type="entry name" value="ABC2_membrane_6"/>
    <property type="match status" value="1"/>
</dbReference>
<proteinExistence type="predicted"/>
<dbReference type="RefSeq" id="WP_300953759.1">
    <property type="nucleotide sequence ID" value="NZ_JAUHJQ010000008.1"/>
</dbReference>
<accession>A0ABT8FJ15</accession>
<feature type="transmembrane region" description="Helical" evidence="1">
    <location>
        <begin position="151"/>
        <end position="175"/>
    </location>
</feature>
<sequence length="273" mass="29548">MAEPVPARALEPVRLYGRIARMWIRASLAYPVSFWTMTIGAFFTTALDFVGVWILFGTIDGLGGFGLQEVALLYGASGIGIGVADLLIGSVEQVGQHVRTGSLDVMLVRPVPLLVQVCADRFQLRRLGRIAQASAVLAYGFGAVDWSPARLLVAIGMVLTASVVFFCLFVTFASVQFWTADSSEFANAFTYGGNVLTQYPLTVFPGELVKMLTFVLPVAFVNWYPCLYLLGRDDPFGLPAWLQVAGPLPALLLCGVAALVWRAGVRHYESTGS</sequence>
<dbReference type="InterPro" id="IPR010390">
    <property type="entry name" value="ABC-2_transporter-like"/>
</dbReference>
<evidence type="ECO:0000313" key="2">
    <source>
        <dbReference type="EMBL" id="MDN4174663.1"/>
    </source>
</evidence>
<gene>
    <name evidence="2" type="ORF">QWY28_17005</name>
</gene>
<name>A0ABT8FJ15_9ACTN</name>
<feature type="transmembrane region" description="Helical" evidence="1">
    <location>
        <begin position="28"/>
        <end position="56"/>
    </location>
</feature>
<keyword evidence="3" id="KW-1185">Reference proteome</keyword>
<dbReference type="PANTHER" id="PTHR36833">
    <property type="entry name" value="SLR0610 PROTEIN-RELATED"/>
    <property type="match status" value="1"/>
</dbReference>
<keyword evidence="1" id="KW-1133">Transmembrane helix</keyword>
<protein>
    <submittedName>
        <fullName evidence="2">ABC transporter permease</fullName>
    </submittedName>
</protein>
<comment type="caution">
    <text evidence="2">The sequence shown here is derived from an EMBL/GenBank/DDBJ whole genome shotgun (WGS) entry which is preliminary data.</text>
</comment>
<feature type="transmembrane region" description="Helical" evidence="1">
    <location>
        <begin position="211"/>
        <end position="230"/>
    </location>
</feature>
<feature type="transmembrane region" description="Helical" evidence="1">
    <location>
        <begin position="71"/>
        <end position="89"/>
    </location>
</feature>
<keyword evidence="1" id="KW-0812">Transmembrane</keyword>
<keyword evidence="1" id="KW-0472">Membrane</keyword>
<reference evidence="2" key="1">
    <citation type="submission" date="2023-06" db="EMBL/GenBank/DDBJ databases">
        <title>Draft genome sequence of Nocardioides sp. SOB77.</title>
        <authorList>
            <person name="Zhang G."/>
        </authorList>
    </citation>
    <scope>NUCLEOTIDE SEQUENCE</scope>
    <source>
        <strain evidence="2">SOB77</strain>
    </source>
</reference>
<dbReference type="EMBL" id="JAUHJQ010000008">
    <property type="protein sequence ID" value="MDN4174663.1"/>
    <property type="molecule type" value="Genomic_DNA"/>
</dbReference>
<dbReference type="Proteomes" id="UP001168620">
    <property type="component" value="Unassembled WGS sequence"/>
</dbReference>
<organism evidence="2 3">
    <name type="scientific">Nocardioides oceani</name>
    <dbReference type="NCBI Taxonomy" id="3058369"/>
    <lineage>
        <taxon>Bacteria</taxon>
        <taxon>Bacillati</taxon>
        <taxon>Actinomycetota</taxon>
        <taxon>Actinomycetes</taxon>
        <taxon>Propionibacteriales</taxon>
        <taxon>Nocardioidaceae</taxon>
        <taxon>Nocardioides</taxon>
    </lineage>
</organism>